<reference evidence="2 3" key="1">
    <citation type="submission" date="2015-07" db="EMBL/GenBank/DDBJ databases">
        <title>The genome of Melipona quadrifasciata.</title>
        <authorList>
            <person name="Pan H."/>
            <person name="Kapheim K."/>
        </authorList>
    </citation>
    <scope>NUCLEOTIDE SEQUENCE [LARGE SCALE GENOMIC DNA]</scope>
    <source>
        <strain evidence="2">0111107301</strain>
        <tissue evidence="2">Whole body</tissue>
    </source>
</reference>
<dbReference type="Proteomes" id="UP000053105">
    <property type="component" value="Unassembled WGS sequence"/>
</dbReference>
<organism evidence="2 3">
    <name type="scientific">Melipona quadrifasciata</name>
    <dbReference type="NCBI Taxonomy" id="166423"/>
    <lineage>
        <taxon>Eukaryota</taxon>
        <taxon>Metazoa</taxon>
        <taxon>Ecdysozoa</taxon>
        <taxon>Arthropoda</taxon>
        <taxon>Hexapoda</taxon>
        <taxon>Insecta</taxon>
        <taxon>Pterygota</taxon>
        <taxon>Neoptera</taxon>
        <taxon>Endopterygota</taxon>
        <taxon>Hymenoptera</taxon>
        <taxon>Apocrita</taxon>
        <taxon>Aculeata</taxon>
        <taxon>Apoidea</taxon>
        <taxon>Anthophila</taxon>
        <taxon>Apidae</taxon>
        <taxon>Melipona</taxon>
    </lineage>
</organism>
<evidence type="ECO:0000313" key="3">
    <source>
        <dbReference type="Proteomes" id="UP000053105"/>
    </source>
</evidence>
<feature type="region of interest" description="Disordered" evidence="1">
    <location>
        <begin position="191"/>
        <end position="307"/>
    </location>
</feature>
<accession>A0A0M9A5M0</accession>
<dbReference type="AlphaFoldDB" id="A0A0M9A5M0"/>
<proteinExistence type="predicted"/>
<evidence type="ECO:0000313" key="2">
    <source>
        <dbReference type="EMBL" id="KOX77707.1"/>
    </source>
</evidence>
<evidence type="ECO:0000256" key="1">
    <source>
        <dbReference type="SAM" id="MobiDB-lite"/>
    </source>
</evidence>
<protein>
    <submittedName>
        <fullName evidence="2">Uncharacterized protein</fullName>
    </submittedName>
</protein>
<dbReference type="STRING" id="166423.A0A0M9A5M0"/>
<sequence length="307" mass="33579">MARMDFLVSYGAVANKLTTYKVSTWQIVDMDNIPILAANSPSIAADEGKGEGKPLGKRGLDCFKTAAVSVESNNNDYGKKLVKYSEYLAISRLEFFQTFSKLLALEAGLIFIGGSTMLSGANQEVRDYSGKKARQYLVSQEAAVSQDTFRKIKARKKHAEKDLGFLRIGSLNVRVKRTTEAFSQFLGVATSSSASSSSNNEKIHKSWGSADNVQLDQKMMPPPKYAPIKKRRSRRAQDFGSSRNHQAASQPTTPLLQGKVSRSSQSMHRRPTSTTVISSAAPKSQQNDSDSDTACGFDSAWRGSAQL</sequence>
<name>A0A0M9A5M0_9HYME</name>
<dbReference type="OrthoDB" id="60433at2759"/>
<keyword evidence="3" id="KW-1185">Reference proteome</keyword>
<feature type="compositionally biased region" description="Polar residues" evidence="1">
    <location>
        <begin position="239"/>
        <end position="288"/>
    </location>
</feature>
<gene>
    <name evidence="2" type="ORF">WN51_09372</name>
</gene>
<dbReference type="EMBL" id="KQ435729">
    <property type="protein sequence ID" value="KOX77707.1"/>
    <property type="molecule type" value="Genomic_DNA"/>
</dbReference>